<reference evidence="2" key="1">
    <citation type="submission" date="2018-01" db="EMBL/GenBank/DDBJ databases">
        <title>An insight into the sialome of Amazonian anophelines.</title>
        <authorList>
            <person name="Ribeiro J.M."/>
            <person name="Scarpassa V."/>
            <person name="Calvo E."/>
        </authorList>
    </citation>
    <scope>NUCLEOTIDE SEQUENCE</scope>
</reference>
<proteinExistence type="predicted"/>
<name>A0A2M4D137_ANODA</name>
<feature type="chain" id="PRO_5014947743" evidence="1">
    <location>
        <begin position="26"/>
        <end position="89"/>
    </location>
</feature>
<dbReference type="AlphaFoldDB" id="A0A2M4D137"/>
<evidence type="ECO:0000256" key="1">
    <source>
        <dbReference type="SAM" id="SignalP"/>
    </source>
</evidence>
<evidence type="ECO:0000313" key="2">
    <source>
        <dbReference type="EMBL" id="MBW71266.1"/>
    </source>
</evidence>
<dbReference type="EMBL" id="GGFL01007088">
    <property type="protein sequence ID" value="MBW71266.1"/>
    <property type="molecule type" value="Transcribed_RNA"/>
</dbReference>
<accession>A0A2M4D137</accession>
<feature type="signal peptide" evidence="1">
    <location>
        <begin position="1"/>
        <end position="25"/>
    </location>
</feature>
<protein>
    <submittedName>
        <fullName evidence="2">Putative secreted protein</fullName>
    </submittedName>
</protein>
<organism evidence="2">
    <name type="scientific">Anopheles darlingi</name>
    <name type="common">Mosquito</name>
    <dbReference type="NCBI Taxonomy" id="43151"/>
    <lineage>
        <taxon>Eukaryota</taxon>
        <taxon>Metazoa</taxon>
        <taxon>Ecdysozoa</taxon>
        <taxon>Arthropoda</taxon>
        <taxon>Hexapoda</taxon>
        <taxon>Insecta</taxon>
        <taxon>Pterygota</taxon>
        <taxon>Neoptera</taxon>
        <taxon>Endopterygota</taxon>
        <taxon>Diptera</taxon>
        <taxon>Nematocera</taxon>
        <taxon>Culicoidea</taxon>
        <taxon>Culicidae</taxon>
        <taxon>Anophelinae</taxon>
        <taxon>Anopheles</taxon>
    </lineage>
</organism>
<keyword evidence="1" id="KW-0732">Signal</keyword>
<sequence length="89" mass="9448">MIVMLATTAMTICLMAALRVSSVRTILLLAVLEGDCSFSATSISSASFPLILSTQPLFVPSSTLCADRLLTSSSSTCCDGVEQWETPRK</sequence>